<protein>
    <recommendedName>
        <fullName evidence="1">F5/8 type C domain-containing protein</fullName>
    </recommendedName>
</protein>
<comment type="caution">
    <text evidence="2">The sequence shown here is derived from an EMBL/GenBank/DDBJ whole genome shotgun (WGS) entry which is preliminary data.</text>
</comment>
<accession>A0ABR2HAE9</accession>
<dbReference type="Pfam" id="PF00754">
    <property type="entry name" value="F5_F8_type_C"/>
    <property type="match status" value="1"/>
</dbReference>
<proteinExistence type="predicted"/>
<evidence type="ECO:0000313" key="3">
    <source>
        <dbReference type="Proteomes" id="UP001470230"/>
    </source>
</evidence>
<dbReference type="SUPFAM" id="SSF49785">
    <property type="entry name" value="Galactose-binding domain-like"/>
    <property type="match status" value="1"/>
</dbReference>
<organism evidence="2 3">
    <name type="scientific">Tritrichomonas musculus</name>
    <dbReference type="NCBI Taxonomy" id="1915356"/>
    <lineage>
        <taxon>Eukaryota</taxon>
        <taxon>Metamonada</taxon>
        <taxon>Parabasalia</taxon>
        <taxon>Tritrichomonadida</taxon>
        <taxon>Tritrichomonadidae</taxon>
        <taxon>Tritrichomonas</taxon>
    </lineage>
</organism>
<name>A0ABR2HAE9_9EUKA</name>
<gene>
    <name evidence="2" type="ORF">M9Y10_025747</name>
</gene>
<reference evidence="2 3" key="1">
    <citation type="submission" date="2024-04" db="EMBL/GenBank/DDBJ databases">
        <title>Tritrichomonas musculus Genome.</title>
        <authorList>
            <person name="Alves-Ferreira E."/>
            <person name="Grigg M."/>
            <person name="Lorenzi H."/>
            <person name="Galac M."/>
        </authorList>
    </citation>
    <scope>NUCLEOTIDE SEQUENCE [LARGE SCALE GENOMIC DNA]</scope>
    <source>
        <strain evidence="2 3">EAF2021</strain>
    </source>
</reference>
<dbReference type="InterPro" id="IPR000421">
    <property type="entry name" value="FA58C"/>
</dbReference>
<feature type="domain" description="F5/8 type C" evidence="1">
    <location>
        <begin position="312"/>
        <end position="421"/>
    </location>
</feature>
<dbReference type="EMBL" id="JAPFFF010000037">
    <property type="protein sequence ID" value="KAK8842881.1"/>
    <property type="molecule type" value="Genomic_DNA"/>
</dbReference>
<dbReference type="Proteomes" id="UP001470230">
    <property type="component" value="Unassembled WGS sequence"/>
</dbReference>
<dbReference type="Gene3D" id="2.60.120.260">
    <property type="entry name" value="Galactose-binding domain-like"/>
    <property type="match status" value="1"/>
</dbReference>
<dbReference type="InterPro" id="IPR008979">
    <property type="entry name" value="Galactose-bd-like_sf"/>
</dbReference>
<sequence length="444" mass="52426">MNTENFEFCLSSNSLKNLPLDKYEKNFTFIVNTKRYQTSRVIADLLSPLIRKLHYTDPTISEYAIDMTTMNTNSDENDYFTEFLSLSDFQKSSIEQNRQKFYLHYFYKLGNIDEYFRLQPEYLKTIDIENVLDRLQSFSKMNIEYKETSNTLSSVFGQMIQYASEHFEEVDKEKMKSLPNEIIEEITRNQNLKLNKEDSLLEFILSLCENDHSHSNLFENVLFCNVSEETLEKFVNEFDVDQINSQIFQSICKRFFMNKNKNENENRYLNNCFKPNEIEDFNGILRYLTNKTGGNIHDNGTIEISSNSICSDASLYHPKNSVDYQNNNIYHSKQSKKDAYIRFDFKDRSIQVSSYSIQSAPGNNVHLKNWVIEGSEDGQKWQEIDHRSNNSELNGLGLKSRFDVNNPQMKFYRYLQLRQTGEAWYDWIGFAFIEFYGKLKESNS</sequence>
<keyword evidence="3" id="KW-1185">Reference proteome</keyword>
<evidence type="ECO:0000313" key="2">
    <source>
        <dbReference type="EMBL" id="KAK8842881.1"/>
    </source>
</evidence>
<evidence type="ECO:0000259" key="1">
    <source>
        <dbReference type="Pfam" id="PF00754"/>
    </source>
</evidence>